<accession>A0ABV0SZ64</accession>
<evidence type="ECO:0000256" key="1">
    <source>
        <dbReference type="SAM" id="MobiDB-lite"/>
    </source>
</evidence>
<reference evidence="2 3" key="1">
    <citation type="submission" date="2021-06" db="EMBL/GenBank/DDBJ databases">
        <authorList>
            <person name="Palmer J.M."/>
        </authorList>
    </citation>
    <scope>NUCLEOTIDE SEQUENCE [LARGE SCALE GENOMIC DNA]</scope>
    <source>
        <strain evidence="3">if_2019</strain>
        <tissue evidence="2">Muscle</tissue>
    </source>
</reference>
<dbReference type="Proteomes" id="UP001482620">
    <property type="component" value="Unassembled WGS sequence"/>
</dbReference>
<feature type="region of interest" description="Disordered" evidence="1">
    <location>
        <begin position="89"/>
        <end position="108"/>
    </location>
</feature>
<dbReference type="EMBL" id="JAHRIQ010014025">
    <property type="protein sequence ID" value="MEQ2225894.1"/>
    <property type="molecule type" value="Genomic_DNA"/>
</dbReference>
<keyword evidence="3" id="KW-1185">Reference proteome</keyword>
<feature type="region of interest" description="Disordered" evidence="1">
    <location>
        <begin position="16"/>
        <end position="67"/>
    </location>
</feature>
<feature type="compositionally biased region" description="Basic residues" evidence="1">
    <location>
        <begin position="94"/>
        <end position="108"/>
    </location>
</feature>
<evidence type="ECO:0000313" key="3">
    <source>
        <dbReference type="Proteomes" id="UP001482620"/>
    </source>
</evidence>
<feature type="compositionally biased region" description="Low complexity" evidence="1">
    <location>
        <begin position="40"/>
        <end position="49"/>
    </location>
</feature>
<name>A0ABV0SZ64_9TELE</name>
<sequence>RQKQRRILLPSLPCSSAALHGRRSPPAMALVTLQRSPTPSAASSASSSAGEDFGSDDDRKNNQRDKAFLYPTNVTEVKACSVARRELIVESRATKRRQQQGHGRSVKA</sequence>
<comment type="caution">
    <text evidence="2">The sequence shown here is derived from an EMBL/GenBank/DDBJ whole genome shotgun (WGS) entry which is preliminary data.</text>
</comment>
<feature type="non-terminal residue" evidence="2">
    <location>
        <position position="1"/>
    </location>
</feature>
<gene>
    <name evidence="2" type="ORF">ILYODFUR_022234</name>
</gene>
<organism evidence="2 3">
    <name type="scientific">Ilyodon furcidens</name>
    <name type="common">goldbreast splitfin</name>
    <dbReference type="NCBI Taxonomy" id="33524"/>
    <lineage>
        <taxon>Eukaryota</taxon>
        <taxon>Metazoa</taxon>
        <taxon>Chordata</taxon>
        <taxon>Craniata</taxon>
        <taxon>Vertebrata</taxon>
        <taxon>Euteleostomi</taxon>
        <taxon>Actinopterygii</taxon>
        <taxon>Neopterygii</taxon>
        <taxon>Teleostei</taxon>
        <taxon>Neoteleostei</taxon>
        <taxon>Acanthomorphata</taxon>
        <taxon>Ovalentaria</taxon>
        <taxon>Atherinomorphae</taxon>
        <taxon>Cyprinodontiformes</taxon>
        <taxon>Goodeidae</taxon>
        <taxon>Ilyodon</taxon>
    </lineage>
</organism>
<evidence type="ECO:0000313" key="2">
    <source>
        <dbReference type="EMBL" id="MEQ2225894.1"/>
    </source>
</evidence>
<proteinExistence type="predicted"/>
<protein>
    <submittedName>
        <fullName evidence="2">Uncharacterized protein</fullName>
    </submittedName>
</protein>
<feature type="compositionally biased region" description="Basic and acidic residues" evidence="1">
    <location>
        <begin position="56"/>
        <end position="67"/>
    </location>
</feature>